<dbReference type="AlphaFoldDB" id="A0A8S4QQP6"/>
<keyword evidence="1" id="KW-1133">Transmembrane helix</keyword>
<protein>
    <submittedName>
        <fullName evidence="2">Jg2075 protein</fullName>
    </submittedName>
</protein>
<feature type="non-terminal residue" evidence="2">
    <location>
        <position position="53"/>
    </location>
</feature>
<feature type="non-terminal residue" evidence="2">
    <location>
        <position position="1"/>
    </location>
</feature>
<sequence length="53" mass="5576">GGAARAAAPPAGRKPRYVLGTATVGLALIAAEYVYNEKKFFKAAKVGNIQELR</sequence>
<dbReference type="Proteomes" id="UP000838756">
    <property type="component" value="Unassembled WGS sequence"/>
</dbReference>
<gene>
    <name evidence="2" type="primary">jg2075</name>
    <name evidence="2" type="ORF">PAEG_LOCUS4300</name>
</gene>
<evidence type="ECO:0000313" key="3">
    <source>
        <dbReference type="Proteomes" id="UP000838756"/>
    </source>
</evidence>
<accession>A0A8S4QQP6</accession>
<reference evidence="2" key="1">
    <citation type="submission" date="2022-03" db="EMBL/GenBank/DDBJ databases">
        <authorList>
            <person name="Lindestad O."/>
        </authorList>
    </citation>
    <scope>NUCLEOTIDE SEQUENCE</scope>
</reference>
<keyword evidence="1" id="KW-0812">Transmembrane</keyword>
<name>A0A8S4QQP6_9NEOP</name>
<feature type="transmembrane region" description="Helical" evidence="1">
    <location>
        <begin position="17"/>
        <end position="35"/>
    </location>
</feature>
<evidence type="ECO:0000256" key="1">
    <source>
        <dbReference type="SAM" id="Phobius"/>
    </source>
</evidence>
<keyword evidence="3" id="KW-1185">Reference proteome</keyword>
<dbReference type="OrthoDB" id="47330at2759"/>
<proteinExistence type="predicted"/>
<evidence type="ECO:0000313" key="2">
    <source>
        <dbReference type="EMBL" id="CAH2216243.1"/>
    </source>
</evidence>
<dbReference type="EMBL" id="CAKXAJ010014642">
    <property type="protein sequence ID" value="CAH2216243.1"/>
    <property type="molecule type" value="Genomic_DNA"/>
</dbReference>
<organism evidence="2 3">
    <name type="scientific">Pararge aegeria aegeria</name>
    <dbReference type="NCBI Taxonomy" id="348720"/>
    <lineage>
        <taxon>Eukaryota</taxon>
        <taxon>Metazoa</taxon>
        <taxon>Ecdysozoa</taxon>
        <taxon>Arthropoda</taxon>
        <taxon>Hexapoda</taxon>
        <taxon>Insecta</taxon>
        <taxon>Pterygota</taxon>
        <taxon>Neoptera</taxon>
        <taxon>Endopterygota</taxon>
        <taxon>Lepidoptera</taxon>
        <taxon>Glossata</taxon>
        <taxon>Ditrysia</taxon>
        <taxon>Papilionoidea</taxon>
        <taxon>Nymphalidae</taxon>
        <taxon>Satyrinae</taxon>
        <taxon>Satyrini</taxon>
        <taxon>Parargina</taxon>
        <taxon>Pararge</taxon>
    </lineage>
</organism>
<comment type="caution">
    <text evidence="2">The sequence shown here is derived from an EMBL/GenBank/DDBJ whole genome shotgun (WGS) entry which is preliminary data.</text>
</comment>
<keyword evidence="1" id="KW-0472">Membrane</keyword>